<proteinExistence type="predicted"/>
<reference evidence="1 2" key="1">
    <citation type="submission" date="2015-12" db="EMBL/GenBank/DDBJ databases">
        <authorList>
            <person name="Wibberg D."/>
        </authorList>
    </citation>
    <scope>NUCLEOTIDE SEQUENCE [LARGE SCALE GENOMIC DNA]</scope>
    <source>
        <strain evidence="1">R2091</strain>
        <plasmid evidence="1 2">II</plasmid>
    </source>
</reference>
<gene>
    <name evidence="1" type="ORF">ABR2091_pABR2091_0009</name>
</gene>
<organism evidence="1 2">
    <name type="scientific">Acinetobacter baumannii</name>
    <dbReference type="NCBI Taxonomy" id="470"/>
    <lineage>
        <taxon>Bacteria</taxon>
        <taxon>Pseudomonadati</taxon>
        <taxon>Pseudomonadota</taxon>
        <taxon>Gammaproteobacteria</taxon>
        <taxon>Moraxellales</taxon>
        <taxon>Moraxellaceae</taxon>
        <taxon>Acinetobacter</taxon>
        <taxon>Acinetobacter calcoaceticus/baumannii complex</taxon>
    </lineage>
</organism>
<dbReference type="AlphaFoldDB" id="A0A7U7KI39"/>
<keyword evidence="1" id="KW-0614">Plasmid</keyword>
<dbReference type="Proteomes" id="UP000066661">
    <property type="component" value="Plasmid II"/>
</dbReference>
<sequence>MSSLVLKAKSTRSFDPKFLMALIDCLPLNQRPSIKELLTLYPEEIKLDVTPEVLESTIEKISARLGTVFDIQH</sequence>
<protein>
    <submittedName>
        <fullName evidence="1">Uncharacterized protein</fullName>
    </submittedName>
</protein>
<dbReference type="EMBL" id="LN997847">
    <property type="protein sequence ID" value="CUW37066.1"/>
    <property type="molecule type" value="Genomic_DNA"/>
</dbReference>
<geneLocation type="plasmid" evidence="1 2">
    <name>II</name>
</geneLocation>
<evidence type="ECO:0000313" key="2">
    <source>
        <dbReference type="Proteomes" id="UP000066661"/>
    </source>
</evidence>
<name>A0A7U7KI39_ACIBA</name>
<evidence type="ECO:0000313" key="1">
    <source>
        <dbReference type="EMBL" id="CUW37066.1"/>
    </source>
</evidence>
<dbReference type="RefSeq" id="WP_057695020.1">
    <property type="nucleotide sequence ID" value="NZ_CAUYZO010000020.1"/>
</dbReference>
<accession>A0A7U7KI39</accession>